<protein>
    <submittedName>
        <fullName evidence="5">MarR family transcriptional regulator</fullName>
    </submittedName>
</protein>
<dbReference type="InterPro" id="IPR000835">
    <property type="entry name" value="HTH_MarR-typ"/>
</dbReference>
<dbReference type="SMART" id="SM00347">
    <property type="entry name" value="HTH_MARR"/>
    <property type="match status" value="1"/>
</dbReference>
<keyword evidence="3" id="KW-0804">Transcription</keyword>
<dbReference type="EMBL" id="JFKA01000001">
    <property type="protein sequence ID" value="OSQ40934.1"/>
    <property type="molecule type" value="Genomic_DNA"/>
</dbReference>
<dbReference type="GO" id="GO:0003677">
    <property type="term" value="F:DNA binding"/>
    <property type="evidence" value="ECO:0007669"/>
    <property type="project" value="UniProtKB-KW"/>
</dbReference>
<dbReference type="PROSITE" id="PS50995">
    <property type="entry name" value="HTH_MARR_2"/>
    <property type="match status" value="1"/>
</dbReference>
<proteinExistence type="predicted"/>
<evidence type="ECO:0000313" key="6">
    <source>
        <dbReference type="Proteomes" id="UP000193391"/>
    </source>
</evidence>
<keyword evidence="1" id="KW-0805">Transcription regulation</keyword>
<evidence type="ECO:0000256" key="1">
    <source>
        <dbReference type="ARBA" id="ARBA00023015"/>
    </source>
</evidence>
<evidence type="ECO:0000259" key="4">
    <source>
        <dbReference type="PROSITE" id="PS50995"/>
    </source>
</evidence>
<dbReference type="AlphaFoldDB" id="A0A1Y2L506"/>
<dbReference type="PRINTS" id="PR00598">
    <property type="entry name" value="HTHMARR"/>
</dbReference>
<dbReference type="Pfam" id="PF12802">
    <property type="entry name" value="MarR_2"/>
    <property type="match status" value="1"/>
</dbReference>
<sequence length="148" mass="16173">MNNPNYPKSGFGPLLAQAARQWRRAVDLGLQPFGLTEATWLPLVHLARAPEPLRQKQLAEGLMLDGSAVVRLLDCLQKNGLIDRREEAEDRRAKTIVITDAGRVMVEKVETAAANVRGHALSGLSDEDITTTLRVLSHVARQTKTGAA</sequence>
<evidence type="ECO:0000256" key="3">
    <source>
        <dbReference type="ARBA" id="ARBA00023163"/>
    </source>
</evidence>
<keyword evidence="6" id="KW-1185">Reference proteome</keyword>
<reference evidence="5 6" key="1">
    <citation type="submission" date="2014-03" db="EMBL/GenBank/DDBJ databases">
        <title>The draft genome sequence of Thalassospira mesophila JCM 18969.</title>
        <authorList>
            <person name="Lai Q."/>
            <person name="Shao Z."/>
        </authorList>
    </citation>
    <scope>NUCLEOTIDE SEQUENCE [LARGE SCALE GENOMIC DNA]</scope>
    <source>
        <strain evidence="5 6">JCM 18969</strain>
    </source>
</reference>
<dbReference type="Gene3D" id="1.10.10.10">
    <property type="entry name" value="Winged helix-like DNA-binding domain superfamily/Winged helix DNA-binding domain"/>
    <property type="match status" value="1"/>
</dbReference>
<comment type="caution">
    <text evidence="5">The sequence shown here is derived from an EMBL/GenBank/DDBJ whole genome shotgun (WGS) entry which is preliminary data.</text>
</comment>
<feature type="domain" description="HTH marR-type" evidence="4">
    <location>
        <begin position="8"/>
        <end position="141"/>
    </location>
</feature>
<dbReference type="GO" id="GO:0006950">
    <property type="term" value="P:response to stress"/>
    <property type="evidence" value="ECO:0007669"/>
    <property type="project" value="TreeGrafter"/>
</dbReference>
<dbReference type="STRING" id="1293891.TMES_01180"/>
<dbReference type="InterPro" id="IPR036388">
    <property type="entry name" value="WH-like_DNA-bd_sf"/>
</dbReference>
<dbReference type="SUPFAM" id="SSF46785">
    <property type="entry name" value="Winged helix' DNA-binding domain"/>
    <property type="match status" value="1"/>
</dbReference>
<dbReference type="PANTHER" id="PTHR33164:SF64">
    <property type="entry name" value="TRANSCRIPTIONAL REGULATOR SLYA"/>
    <property type="match status" value="1"/>
</dbReference>
<name>A0A1Y2L506_9PROT</name>
<dbReference type="OrthoDB" id="7427954at2"/>
<accession>A0A1Y2L506</accession>
<evidence type="ECO:0000313" key="5">
    <source>
        <dbReference type="EMBL" id="OSQ40934.1"/>
    </source>
</evidence>
<dbReference type="InterPro" id="IPR036390">
    <property type="entry name" value="WH_DNA-bd_sf"/>
</dbReference>
<evidence type="ECO:0000256" key="2">
    <source>
        <dbReference type="ARBA" id="ARBA00023125"/>
    </source>
</evidence>
<organism evidence="5 6">
    <name type="scientific">Thalassospira mesophila</name>
    <dbReference type="NCBI Taxonomy" id="1293891"/>
    <lineage>
        <taxon>Bacteria</taxon>
        <taxon>Pseudomonadati</taxon>
        <taxon>Pseudomonadota</taxon>
        <taxon>Alphaproteobacteria</taxon>
        <taxon>Rhodospirillales</taxon>
        <taxon>Thalassospiraceae</taxon>
        <taxon>Thalassospira</taxon>
    </lineage>
</organism>
<dbReference type="Proteomes" id="UP000193391">
    <property type="component" value="Unassembled WGS sequence"/>
</dbReference>
<dbReference type="InterPro" id="IPR039422">
    <property type="entry name" value="MarR/SlyA-like"/>
</dbReference>
<keyword evidence="2" id="KW-0238">DNA-binding</keyword>
<dbReference type="GO" id="GO:0003700">
    <property type="term" value="F:DNA-binding transcription factor activity"/>
    <property type="evidence" value="ECO:0007669"/>
    <property type="project" value="InterPro"/>
</dbReference>
<gene>
    <name evidence="5" type="ORF">TMES_01180</name>
</gene>
<dbReference type="PANTHER" id="PTHR33164">
    <property type="entry name" value="TRANSCRIPTIONAL REGULATOR, MARR FAMILY"/>
    <property type="match status" value="1"/>
</dbReference>